<feature type="region of interest" description="Disordered" evidence="1">
    <location>
        <begin position="105"/>
        <end position="133"/>
    </location>
</feature>
<dbReference type="EMBL" id="JAUSQX010000001">
    <property type="protein sequence ID" value="MDP9807005.1"/>
    <property type="molecule type" value="Genomic_DNA"/>
</dbReference>
<feature type="transmembrane region" description="Helical" evidence="2">
    <location>
        <begin position="55"/>
        <end position="72"/>
    </location>
</feature>
<evidence type="ECO:0000256" key="1">
    <source>
        <dbReference type="SAM" id="MobiDB-lite"/>
    </source>
</evidence>
<name>A0ABT9NHY2_9ACTO</name>
<dbReference type="InterPro" id="IPR021401">
    <property type="entry name" value="DUF3040"/>
</dbReference>
<reference evidence="3 4" key="1">
    <citation type="submission" date="2023-07" db="EMBL/GenBank/DDBJ databases">
        <title>Sequencing the genomes of 1000 actinobacteria strains.</title>
        <authorList>
            <person name="Klenk H.-P."/>
        </authorList>
    </citation>
    <scope>NUCLEOTIDE SEQUENCE [LARGE SCALE GENOMIC DNA]</scope>
    <source>
        <strain evidence="3 4">DSM 17163</strain>
    </source>
</reference>
<dbReference type="Proteomes" id="UP001243212">
    <property type="component" value="Unassembled WGS sequence"/>
</dbReference>
<feature type="compositionally biased region" description="Polar residues" evidence="1">
    <location>
        <begin position="109"/>
        <end position="121"/>
    </location>
</feature>
<evidence type="ECO:0008006" key="5">
    <source>
        <dbReference type="Google" id="ProtNLM"/>
    </source>
</evidence>
<proteinExistence type="predicted"/>
<accession>A0ABT9NHY2</accession>
<keyword evidence="2" id="KW-1133">Transmembrane helix</keyword>
<evidence type="ECO:0000313" key="4">
    <source>
        <dbReference type="Proteomes" id="UP001243212"/>
    </source>
</evidence>
<keyword evidence="2" id="KW-0812">Transmembrane</keyword>
<comment type="caution">
    <text evidence="3">The sequence shown here is derived from an EMBL/GenBank/DDBJ whole genome shotgun (WGS) entry which is preliminary data.</text>
</comment>
<evidence type="ECO:0000256" key="2">
    <source>
        <dbReference type="SAM" id="Phobius"/>
    </source>
</evidence>
<feature type="transmembrane region" description="Helical" evidence="2">
    <location>
        <begin position="78"/>
        <end position="96"/>
    </location>
</feature>
<gene>
    <name evidence="3" type="ORF">J2S70_001587</name>
</gene>
<dbReference type="Pfam" id="PF11239">
    <property type="entry name" value="DUF3040"/>
    <property type="match status" value="1"/>
</dbReference>
<sequence length="133" mass="14406">MNEQMYGGTMALSDYERKMLEQLEAQLADDDPKLAESLAAKESSAMQTAISPKHLVVGLIVAVVGLLVVLGAVAIDQIVLGIAGFAVVFGGFWYLAAGMERVEAPAGSGQAQRKSRTSFMEQQMDEWRKRQQG</sequence>
<keyword evidence="4" id="KW-1185">Reference proteome</keyword>
<organism evidence="3 4">
    <name type="scientific">Trueperella bonasi</name>
    <dbReference type="NCBI Taxonomy" id="312286"/>
    <lineage>
        <taxon>Bacteria</taxon>
        <taxon>Bacillati</taxon>
        <taxon>Actinomycetota</taxon>
        <taxon>Actinomycetes</taxon>
        <taxon>Actinomycetales</taxon>
        <taxon>Actinomycetaceae</taxon>
        <taxon>Trueperella</taxon>
    </lineage>
</organism>
<evidence type="ECO:0000313" key="3">
    <source>
        <dbReference type="EMBL" id="MDP9807005.1"/>
    </source>
</evidence>
<keyword evidence="2" id="KW-0472">Membrane</keyword>
<protein>
    <recommendedName>
        <fullName evidence="5">DUF3040 domain-containing protein</fullName>
    </recommendedName>
</protein>